<comment type="caution">
    <text evidence="2">The sequence shown here is derived from an EMBL/GenBank/DDBJ whole genome shotgun (WGS) entry which is preliminary data.</text>
</comment>
<evidence type="ECO:0000313" key="3">
    <source>
        <dbReference type="Proteomes" id="UP000093000"/>
    </source>
</evidence>
<proteinExistence type="predicted"/>
<feature type="region of interest" description="Disordered" evidence="1">
    <location>
        <begin position="154"/>
        <end position="173"/>
    </location>
</feature>
<dbReference type="STRING" id="101091.A0A1C7N1W9"/>
<dbReference type="AlphaFoldDB" id="A0A1C7N1W9"/>
<dbReference type="EMBL" id="LUGH01000722">
    <property type="protein sequence ID" value="OBZ83102.1"/>
    <property type="molecule type" value="Genomic_DNA"/>
</dbReference>
<name>A0A1C7N1W9_9FUNG</name>
<organism evidence="2 3">
    <name type="scientific">Choanephora cucurbitarum</name>
    <dbReference type="NCBI Taxonomy" id="101091"/>
    <lineage>
        <taxon>Eukaryota</taxon>
        <taxon>Fungi</taxon>
        <taxon>Fungi incertae sedis</taxon>
        <taxon>Mucoromycota</taxon>
        <taxon>Mucoromycotina</taxon>
        <taxon>Mucoromycetes</taxon>
        <taxon>Mucorales</taxon>
        <taxon>Mucorineae</taxon>
        <taxon>Choanephoraceae</taxon>
        <taxon>Choanephoroideae</taxon>
        <taxon>Choanephora</taxon>
    </lineage>
</organism>
<evidence type="ECO:0000313" key="2">
    <source>
        <dbReference type="EMBL" id="OBZ83102.1"/>
    </source>
</evidence>
<gene>
    <name evidence="2" type="ORF">A0J61_08853</name>
</gene>
<feature type="region of interest" description="Disordered" evidence="1">
    <location>
        <begin position="1"/>
        <end position="22"/>
    </location>
</feature>
<accession>A0A1C7N1W9</accession>
<keyword evidence="3" id="KW-1185">Reference proteome</keyword>
<dbReference type="OrthoDB" id="2272836at2759"/>
<protein>
    <submittedName>
        <fullName evidence="2">Uncharacterized protein</fullName>
    </submittedName>
</protein>
<dbReference type="Proteomes" id="UP000093000">
    <property type="component" value="Unassembled WGS sequence"/>
</dbReference>
<dbReference type="InParanoid" id="A0A1C7N1W9"/>
<evidence type="ECO:0000256" key="1">
    <source>
        <dbReference type="SAM" id="MobiDB-lite"/>
    </source>
</evidence>
<sequence>MTLTGSPQSDSDASSRTSLFDCPTPTSDISVREIIDKYYTTHPDLLKHALMAKIEEDKKLTANDILRTEQARIELRRLDIELLREQSRLKDRSMTQQKQTIARIRHHEPIPDHPFTYQQQLTKSFAPPSPIVVYPHSAHPLCTDNRLARQLLSTGHHEANRKRGRGSISEEKPNHNKVMEALKAKIQRSGASTSNSAFRPLDKKQRTLPKPTEIPHIITHPHTLPTTPSPRSAKPILPPIDTSIGRLKANNRILSPIQTASVVVVRPSAFEPIISIAPIQTKD</sequence>
<reference evidence="2 3" key="1">
    <citation type="submission" date="2016-03" db="EMBL/GenBank/DDBJ databases">
        <title>Choanephora cucurbitarum.</title>
        <authorList>
            <person name="Min B."/>
            <person name="Park H."/>
            <person name="Park J.-H."/>
            <person name="Shin H.-D."/>
            <person name="Choi I.-G."/>
        </authorList>
    </citation>
    <scope>NUCLEOTIDE SEQUENCE [LARGE SCALE GENOMIC DNA]</scope>
    <source>
        <strain evidence="2 3">KUS-F28377</strain>
    </source>
</reference>